<dbReference type="PROSITE" id="PS50111">
    <property type="entry name" value="CHEMOTAXIS_TRANSDUC_2"/>
    <property type="match status" value="1"/>
</dbReference>
<dbReference type="SUPFAM" id="SSF58104">
    <property type="entry name" value="Methyl-accepting chemotaxis protein (MCP) signaling domain"/>
    <property type="match status" value="1"/>
</dbReference>
<dbReference type="PROSITE" id="PS50885">
    <property type="entry name" value="HAMP"/>
    <property type="match status" value="1"/>
</dbReference>
<feature type="transmembrane region" description="Helical" evidence="7">
    <location>
        <begin position="6"/>
        <end position="29"/>
    </location>
</feature>
<evidence type="ECO:0000256" key="2">
    <source>
        <dbReference type="ARBA" id="ARBA00022475"/>
    </source>
</evidence>
<keyword evidence="3 7" id="KW-0472">Membrane</keyword>
<dbReference type="Gene3D" id="6.10.340.10">
    <property type="match status" value="1"/>
</dbReference>
<evidence type="ECO:0000313" key="11">
    <source>
        <dbReference type="Proteomes" id="UP000076482"/>
    </source>
</evidence>
<evidence type="ECO:0000259" key="9">
    <source>
        <dbReference type="PROSITE" id="PS50885"/>
    </source>
</evidence>
<proteinExistence type="inferred from homology"/>
<dbReference type="PANTHER" id="PTHR32089:SF112">
    <property type="entry name" value="LYSOZYME-LIKE PROTEIN-RELATED"/>
    <property type="match status" value="1"/>
</dbReference>
<protein>
    <submittedName>
        <fullName evidence="10">Methyl-accepting chemotaxis protein</fullName>
    </submittedName>
</protein>
<dbReference type="GO" id="GO:0006935">
    <property type="term" value="P:chemotaxis"/>
    <property type="evidence" value="ECO:0007669"/>
    <property type="project" value="InterPro"/>
</dbReference>
<dbReference type="Proteomes" id="UP000076482">
    <property type="component" value="Unassembled WGS sequence"/>
</dbReference>
<dbReference type="Gene3D" id="1.10.287.950">
    <property type="entry name" value="Methyl-accepting chemotaxis protein"/>
    <property type="match status" value="1"/>
</dbReference>
<evidence type="ECO:0000256" key="3">
    <source>
        <dbReference type="ARBA" id="ARBA00023136"/>
    </source>
</evidence>
<evidence type="ECO:0000256" key="7">
    <source>
        <dbReference type="SAM" id="Phobius"/>
    </source>
</evidence>
<dbReference type="RefSeq" id="WP_063259627.1">
    <property type="nucleotide sequence ID" value="NZ_LJKE01000015.1"/>
</dbReference>
<keyword evidence="4 6" id="KW-0807">Transducer</keyword>
<dbReference type="InterPro" id="IPR004089">
    <property type="entry name" value="MCPsignal_dom"/>
</dbReference>
<evidence type="ECO:0000256" key="6">
    <source>
        <dbReference type="PROSITE-ProRule" id="PRU00284"/>
    </source>
</evidence>
<organism evidence="10 11">
    <name type="scientific">Bacillus cereus</name>
    <dbReference type="NCBI Taxonomy" id="1396"/>
    <lineage>
        <taxon>Bacteria</taxon>
        <taxon>Bacillati</taxon>
        <taxon>Bacillota</taxon>
        <taxon>Bacilli</taxon>
        <taxon>Bacillales</taxon>
        <taxon>Bacillaceae</taxon>
        <taxon>Bacillus</taxon>
        <taxon>Bacillus cereus group</taxon>
    </lineage>
</organism>
<dbReference type="EMBL" id="LJKE01000015">
    <property type="protein sequence ID" value="KZD71935.1"/>
    <property type="molecule type" value="Genomic_DNA"/>
</dbReference>
<keyword evidence="7" id="KW-0812">Transmembrane</keyword>
<dbReference type="GO" id="GO:0007165">
    <property type="term" value="P:signal transduction"/>
    <property type="evidence" value="ECO:0007669"/>
    <property type="project" value="UniProtKB-KW"/>
</dbReference>
<accession>A0A161SWY7</accession>
<evidence type="ECO:0000256" key="1">
    <source>
        <dbReference type="ARBA" id="ARBA00004236"/>
    </source>
</evidence>
<name>A0A161SWY7_BACCE</name>
<dbReference type="SUPFAM" id="SSF103190">
    <property type="entry name" value="Sensory domain-like"/>
    <property type="match status" value="1"/>
</dbReference>
<dbReference type="PANTHER" id="PTHR32089">
    <property type="entry name" value="METHYL-ACCEPTING CHEMOTAXIS PROTEIN MCPB"/>
    <property type="match status" value="1"/>
</dbReference>
<keyword evidence="2" id="KW-1003">Cell membrane</keyword>
<evidence type="ECO:0000256" key="4">
    <source>
        <dbReference type="ARBA" id="ARBA00023224"/>
    </source>
</evidence>
<reference evidence="10 11" key="1">
    <citation type="submission" date="2015-09" db="EMBL/GenBank/DDBJ databases">
        <title>Bacillus cereus food isolates.</title>
        <authorList>
            <person name="Boekhorst J."/>
        </authorList>
    </citation>
    <scope>NUCLEOTIDE SEQUENCE [LARGE SCALE GENOMIC DNA]</scope>
    <source>
        <strain evidence="10 11">B4088</strain>
    </source>
</reference>
<sequence length="581" mass="65732">MKSLSVKLVSVISFFFLIMFVMVGIVINYSSEKYITKSLNESTKVTTENVSRTINKEKFENVIRMIESGKSKKEIMSSPDYQDLRISLADKRKENNLRFLYTLVKNKEGKYIYVIDGLPLKQTEGVSKPGDEETTKYPDMVRVFEKNKTQVGEITQDEWGKNLTSYSPIQDKDGNIIGVVGVDVDATEALNVISSNRTMVIVTVITACILSFVFILMLLHRMLVVPLRQLETGIKKAEEGGWNSSFDYKKQDEIKECMNGFENMTNSLKEMMVVLRQASQHLLKSTKELKGLKVQAEQAMNDNEGKMGQFVSRIHEQVGSTEQVVSTFETLGEQIGNITIGMENLTNSYQKVKTWSKEGERNAEDVLAVFGLFQNIQSQYEGTFETLLNHSKEIDKIIDVMYSLSDATDILALNASVEAEQAGVYGAGFAVVADAVKDLSKQSKDSAERISMVVSDFKETIEGSAGEFDKNKFVLTEAMKKMDELNKSFGYIFEQIHATNNQIKEVYNATVVMQQQSEESTVVSERNQMLMEGSLKDWEEMKQSMDEQQKVLNRFGTAFVEFENTAENMQIAVDKMKRTKE</sequence>
<evidence type="ECO:0000256" key="5">
    <source>
        <dbReference type="ARBA" id="ARBA00029447"/>
    </source>
</evidence>
<dbReference type="InterPro" id="IPR029151">
    <property type="entry name" value="Sensor-like_sf"/>
</dbReference>
<comment type="caution">
    <text evidence="10">The sequence shown here is derived from an EMBL/GenBank/DDBJ whole genome shotgun (WGS) entry which is preliminary data.</text>
</comment>
<dbReference type="CDD" id="cd18773">
    <property type="entry name" value="PDC1_HK_sensor"/>
    <property type="match status" value="1"/>
</dbReference>
<dbReference type="InterPro" id="IPR003660">
    <property type="entry name" value="HAMP_dom"/>
</dbReference>
<keyword evidence="7" id="KW-1133">Transmembrane helix</keyword>
<dbReference type="GO" id="GO:0005886">
    <property type="term" value="C:plasma membrane"/>
    <property type="evidence" value="ECO:0007669"/>
    <property type="project" value="UniProtKB-SubCell"/>
</dbReference>
<dbReference type="InterPro" id="IPR004090">
    <property type="entry name" value="Chemotax_Me-accpt_rcpt"/>
</dbReference>
<dbReference type="PATRIC" id="fig|1396.535.peg.4145"/>
<feature type="domain" description="HAMP" evidence="9">
    <location>
        <begin position="221"/>
        <end position="273"/>
    </location>
</feature>
<gene>
    <name evidence="10" type="ORF">B4088_0396</name>
</gene>
<evidence type="ECO:0000313" key="10">
    <source>
        <dbReference type="EMBL" id="KZD71935.1"/>
    </source>
</evidence>
<comment type="subcellular location">
    <subcellularLocation>
        <location evidence="1">Cell membrane</location>
    </subcellularLocation>
</comment>
<dbReference type="SMART" id="SM00283">
    <property type="entry name" value="MA"/>
    <property type="match status" value="1"/>
</dbReference>
<dbReference type="PRINTS" id="PR00260">
    <property type="entry name" value="CHEMTRNSDUCR"/>
</dbReference>
<dbReference type="Pfam" id="PF00015">
    <property type="entry name" value="MCPsignal"/>
    <property type="match status" value="1"/>
</dbReference>
<dbReference type="AlphaFoldDB" id="A0A161SWY7"/>
<comment type="similarity">
    <text evidence="5">Belongs to the methyl-accepting chemotaxis (MCP) protein family.</text>
</comment>
<feature type="domain" description="Methyl-accepting transducer" evidence="8">
    <location>
        <begin position="292"/>
        <end position="528"/>
    </location>
</feature>
<dbReference type="GO" id="GO:0004888">
    <property type="term" value="F:transmembrane signaling receptor activity"/>
    <property type="evidence" value="ECO:0007669"/>
    <property type="project" value="InterPro"/>
</dbReference>
<evidence type="ECO:0000259" key="8">
    <source>
        <dbReference type="PROSITE" id="PS50111"/>
    </source>
</evidence>
<feature type="transmembrane region" description="Helical" evidence="7">
    <location>
        <begin position="199"/>
        <end position="219"/>
    </location>
</feature>